<dbReference type="Pfam" id="PF03572">
    <property type="entry name" value="Peptidase_S41"/>
    <property type="match status" value="1"/>
</dbReference>
<dbReference type="SMART" id="SM00228">
    <property type="entry name" value="PDZ"/>
    <property type="match status" value="1"/>
</dbReference>
<dbReference type="Proteomes" id="UP000500938">
    <property type="component" value="Chromosome"/>
</dbReference>
<dbReference type="InterPro" id="IPR036034">
    <property type="entry name" value="PDZ_sf"/>
</dbReference>
<dbReference type="CDD" id="cd06782">
    <property type="entry name" value="cpPDZ_CPP-like"/>
    <property type="match status" value="1"/>
</dbReference>
<dbReference type="AlphaFoldDB" id="A0A6M4ITF5"/>
<dbReference type="InterPro" id="IPR004447">
    <property type="entry name" value="Peptidase_S41A"/>
</dbReference>
<feature type="domain" description="Tail specific protease" evidence="9">
    <location>
        <begin position="185"/>
        <end position="369"/>
    </location>
</feature>
<keyword evidence="11" id="KW-1185">Reference proteome</keyword>
<dbReference type="SUPFAM" id="SSF50156">
    <property type="entry name" value="PDZ domain-like"/>
    <property type="match status" value="1"/>
</dbReference>
<dbReference type="GO" id="GO:0006508">
    <property type="term" value="P:proteolysis"/>
    <property type="evidence" value="ECO:0007669"/>
    <property type="project" value="UniProtKB-KW"/>
</dbReference>
<reference evidence="10 11" key="1">
    <citation type="submission" date="2020-05" db="EMBL/GenBank/DDBJ databases">
        <title>Complete genome sequence of Gemmatimonas greenlandica TET16.</title>
        <authorList>
            <person name="Zeng Y."/>
        </authorList>
    </citation>
    <scope>NUCLEOTIDE SEQUENCE [LARGE SCALE GENOMIC DNA]</scope>
    <source>
        <strain evidence="10 11">TET16</strain>
    </source>
</reference>
<dbReference type="NCBIfam" id="TIGR00225">
    <property type="entry name" value="prc"/>
    <property type="match status" value="1"/>
</dbReference>
<dbReference type="Pfam" id="PF22694">
    <property type="entry name" value="CtpB_N-like"/>
    <property type="match status" value="1"/>
</dbReference>
<keyword evidence="7" id="KW-0472">Membrane</keyword>
<dbReference type="Gene3D" id="3.30.750.44">
    <property type="match status" value="1"/>
</dbReference>
<evidence type="ECO:0000256" key="4">
    <source>
        <dbReference type="ARBA" id="ARBA00022825"/>
    </source>
</evidence>
<dbReference type="GO" id="GO:0004175">
    <property type="term" value="F:endopeptidase activity"/>
    <property type="evidence" value="ECO:0007669"/>
    <property type="project" value="TreeGrafter"/>
</dbReference>
<dbReference type="SUPFAM" id="SSF52096">
    <property type="entry name" value="ClpP/crotonase"/>
    <property type="match status" value="1"/>
</dbReference>
<comment type="similarity">
    <text evidence="1 5">Belongs to the peptidase S41A family.</text>
</comment>
<keyword evidence="7" id="KW-1133">Transmembrane helix</keyword>
<dbReference type="GO" id="GO:0008236">
    <property type="term" value="F:serine-type peptidase activity"/>
    <property type="evidence" value="ECO:0007669"/>
    <property type="project" value="UniProtKB-KW"/>
</dbReference>
<dbReference type="SMART" id="SM00245">
    <property type="entry name" value="TSPc"/>
    <property type="match status" value="1"/>
</dbReference>
<keyword evidence="3 5" id="KW-0378">Hydrolase</keyword>
<feature type="region of interest" description="Disordered" evidence="6">
    <location>
        <begin position="361"/>
        <end position="384"/>
    </location>
</feature>
<dbReference type="Gene3D" id="3.90.226.10">
    <property type="entry name" value="2-enoyl-CoA Hydratase, Chain A, domain 1"/>
    <property type="match status" value="1"/>
</dbReference>
<dbReference type="InterPro" id="IPR001478">
    <property type="entry name" value="PDZ"/>
</dbReference>
<organism evidence="10 11">
    <name type="scientific">Gemmatimonas groenlandica</name>
    <dbReference type="NCBI Taxonomy" id="2732249"/>
    <lineage>
        <taxon>Bacteria</taxon>
        <taxon>Pseudomonadati</taxon>
        <taxon>Gemmatimonadota</taxon>
        <taxon>Gemmatimonadia</taxon>
        <taxon>Gemmatimonadales</taxon>
        <taxon>Gemmatimonadaceae</taxon>
        <taxon>Gemmatimonas</taxon>
    </lineage>
</organism>
<feature type="domain" description="PDZ" evidence="8">
    <location>
        <begin position="114"/>
        <end position="185"/>
    </location>
</feature>
<dbReference type="CDD" id="cd07560">
    <property type="entry name" value="Peptidase_S41_CPP"/>
    <property type="match status" value="1"/>
</dbReference>
<dbReference type="InterPro" id="IPR005151">
    <property type="entry name" value="Tail-specific_protease"/>
</dbReference>
<dbReference type="PANTHER" id="PTHR32060">
    <property type="entry name" value="TAIL-SPECIFIC PROTEASE"/>
    <property type="match status" value="1"/>
</dbReference>
<evidence type="ECO:0000256" key="5">
    <source>
        <dbReference type="RuleBase" id="RU004404"/>
    </source>
</evidence>
<evidence type="ECO:0000256" key="1">
    <source>
        <dbReference type="ARBA" id="ARBA00009179"/>
    </source>
</evidence>
<protein>
    <submittedName>
        <fullName evidence="10">S41 family peptidase</fullName>
    </submittedName>
</protein>
<evidence type="ECO:0000313" key="10">
    <source>
        <dbReference type="EMBL" id="QJR35531.1"/>
    </source>
</evidence>
<accession>A0A6M4ITF5</accession>
<dbReference type="GO" id="GO:0007165">
    <property type="term" value="P:signal transduction"/>
    <property type="evidence" value="ECO:0007669"/>
    <property type="project" value="TreeGrafter"/>
</dbReference>
<name>A0A6M4ITF5_9BACT</name>
<dbReference type="InterPro" id="IPR055210">
    <property type="entry name" value="CtpA/B_N"/>
</dbReference>
<gene>
    <name evidence="10" type="ORF">HKW67_08430</name>
</gene>
<keyword evidence="2 5" id="KW-0645">Protease</keyword>
<proteinExistence type="inferred from homology"/>
<evidence type="ECO:0000313" key="11">
    <source>
        <dbReference type="Proteomes" id="UP000500938"/>
    </source>
</evidence>
<evidence type="ECO:0000256" key="2">
    <source>
        <dbReference type="ARBA" id="ARBA00022670"/>
    </source>
</evidence>
<dbReference type="InterPro" id="IPR041489">
    <property type="entry name" value="PDZ_6"/>
</dbReference>
<dbReference type="EMBL" id="CP053085">
    <property type="protein sequence ID" value="QJR35531.1"/>
    <property type="molecule type" value="Genomic_DNA"/>
</dbReference>
<evidence type="ECO:0000256" key="7">
    <source>
        <dbReference type="SAM" id="Phobius"/>
    </source>
</evidence>
<dbReference type="GO" id="GO:0030288">
    <property type="term" value="C:outer membrane-bounded periplasmic space"/>
    <property type="evidence" value="ECO:0007669"/>
    <property type="project" value="TreeGrafter"/>
</dbReference>
<dbReference type="PANTHER" id="PTHR32060:SF22">
    <property type="entry name" value="CARBOXYL-TERMINAL-PROCESSING PEPTIDASE 3, CHLOROPLASTIC"/>
    <property type="match status" value="1"/>
</dbReference>
<sequence>MAEPLPDAPRSSRRRSRTIAAAAIFAVLLSLGGWWAGRDLTAGTRQARAPLGGARLFDQVVAAVAQKYVDSLDGSALYEKAVSGLLRELKDPYTSYLTEDRLRRLNEQISGTYAGVGLQIDIRDSWPVVIEPIVGGPSERAGVLVGDRIVLVGKESTRGWSREETSKAMRGAPGSSVTFTVERGDSRVNFTLLRDRVHLRAVQRVQLLQNGVGYVDVNVFSAQTAAELSVAVDSVVKLGARSLVMDLRGNPGGLLEQGVAVAELFLDRGQSIVQLRARPGSQPQVFTDSQPQRWPTLPLAVLVDRASASASEIVAGALQDHDRAIVLGVTSFGKGSAQNVYPLSSGGALRLTTARWYTPVGRSINRPAPRDRDEEPEDSAEVTLPDTIRPRFRTDAGRTVFGGGGITPDVIMSDTTTPMQVQSLARAMGKNAGAYRDAVAKQAQAQKRQMNGPGDPVTPAMLDALYADLVGRGVAPPRSVFDSASPWISRSLGYEMTRVAFGADADFLRRTQDDSALLRAMELLQGARSPRDVFSKLEKRAVEVPAAIR</sequence>
<dbReference type="Pfam" id="PF17820">
    <property type="entry name" value="PDZ_6"/>
    <property type="match status" value="1"/>
</dbReference>
<dbReference type="InterPro" id="IPR029045">
    <property type="entry name" value="ClpP/crotonase-like_dom_sf"/>
</dbReference>
<dbReference type="Gene3D" id="2.30.42.10">
    <property type="match status" value="1"/>
</dbReference>
<dbReference type="KEGG" id="ggr:HKW67_08430"/>
<evidence type="ECO:0000256" key="3">
    <source>
        <dbReference type="ARBA" id="ARBA00022801"/>
    </source>
</evidence>
<evidence type="ECO:0000259" key="9">
    <source>
        <dbReference type="SMART" id="SM00245"/>
    </source>
</evidence>
<dbReference type="RefSeq" id="WP_171224961.1">
    <property type="nucleotide sequence ID" value="NZ_CP053085.1"/>
</dbReference>
<keyword evidence="4 5" id="KW-0720">Serine protease</keyword>
<evidence type="ECO:0000256" key="6">
    <source>
        <dbReference type="SAM" id="MobiDB-lite"/>
    </source>
</evidence>
<keyword evidence="7" id="KW-0812">Transmembrane</keyword>
<evidence type="ECO:0000259" key="8">
    <source>
        <dbReference type="SMART" id="SM00228"/>
    </source>
</evidence>
<feature type="transmembrane region" description="Helical" evidence="7">
    <location>
        <begin position="19"/>
        <end position="37"/>
    </location>
</feature>